<dbReference type="InterPro" id="IPR000644">
    <property type="entry name" value="CBS_dom"/>
</dbReference>
<name>A0A1B4XDZ2_9GAMM</name>
<dbReference type="InterPro" id="IPR051257">
    <property type="entry name" value="Diverse_CBS-Domain"/>
</dbReference>
<evidence type="ECO:0000259" key="3">
    <source>
        <dbReference type="PROSITE" id="PS51371"/>
    </source>
</evidence>
<evidence type="ECO:0000313" key="4">
    <source>
        <dbReference type="EMBL" id="BAV33012.1"/>
    </source>
</evidence>
<dbReference type="OrthoDB" id="9794094at2"/>
<dbReference type="PROSITE" id="PS51371">
    <property type="entry name" value="CBS"/>
    <property type="match status" value="2"/>
</dbReference>
<dbReference type="PANTHER" id="PTHR43080">
    <property type="entry name" value="CBS DOMAIN-CONTAINING PROTEIN CBSX3, MITOCHONDRIAL"/>
    <property type="match status" value="1"/>
</dbReference>
<protein>
    <submittedName>
        <fullName evidence="4">Histidine kinase</fullName>
    </submittedName>
</protein>
<evidence type="ECO:0000313" key="5">
    <source>
        <dbReference type="Proteomes" id="UP000243180"/>
    </source>
</evidence>
<dbReference type="EMBL" id="AP014879">
    <property type="protein sequence ID" value="BAV33012.1"/>
    <property type="molecule type" value="Genomic_DNA"/>
</dbReference>
<proteinExistence type="predicted"/>
<dbReference type="GO" id="GO:0016301">
    <property type="term" value="F:kinase activity"/>
    <property type="evidence" value="ECO:0007669"/>
    <property type="project" value="UniProtKB-KW"/>
</dbReference>
<dbReference type="RefSeq" id="WP_096359918.1">
    <property type="nucleotide sequence ID" value="NZ_AP014879.1"/>
</dbReference>
<keyword evidence="1 2" id="KW-0129">CBS domain</keyword>
<dbReference type="Pfam" id="PF00571">
    <property type="entry name" value="CBS"/>
    <property type="match status" value="2"/>
</dbReference>
<sequence>MLVGKICNREVVFVEPDTSVAEAARLMREHHVGGLVVVQEKSGKRVPVGIITDRDLVIEVIAAGVDMREITVGDIMSDQLVTAREGDDLLETLKMMRARGIRRLPVIDDDGVLAGILTVDDLIDLFAEQIADLARLIAFEQKREQERRR</sequence>
<keyword evidence="5" id="KW-1185">Reference proteome</keyword>
<evidence type="ECO:0000256" key="1">
    <source>
        <dbReference type="ARBA" id="ARBA00023122"/>
    </source>
</evidence>
<dbReference type="InterPro" id="IPR046342">
    <property type="entry name" value="CBS_dom_sf"/>
</dbReference>
<dbReference type="KEGG" id="slim:SCL_0690"/>
<dbReference type="InParanoid" id="A0A1B4XDZ2"/>
<dbReference type="SUPFAM" id="SSF54631">
    <property type="entry name" value="CBS-domain pair"/>
    <property type="match status" value="1"/>
</dbReference>
<accession>A0A1B4XDZ2</accession>
<organism evidence="4 5">
    <name type="scientific">Sulfuricaulis limicola</name>
    <dbReference type="NCBI Taxonomy" id="1620215"/>
    <lineage>
        <taxon>Bacteria</taxon>
        <taxon>Pseudomonadati</taxon>
        <taxon>Pseudomonadota</taxon>
        <taxon>Gammaproteobacteria</taxon>
        <taxon>Acidiferrobacterales</taxon>
        <taxon>Acidiferrobacteraceae</taxon>
        <taxon>Sulfuricaulis</taxon>
    </lineage>
</organism>
<dbReference type="SMART" id="SM00116">
    <property type="entry name" value="CBS"/>
    <property type="match status" value="2"/>
</dbReference>
<keyword evidence="4" id="KW-0808">Transferase</keyword>
<feature type="domain" description="CBS" evidence="3">
    <location>
        <begin position="7"/>
        <end position="67"/>
    </location>
</feature>
<dbReference type="AlphaFoldDB" id="A0A1B4XDZ2"/>
<dbReference type="CDD" id="cd17775">
    <property type="entry name" value="CBS_pair_bact_arch"/>
    <property type="match status" value="1"/>
</dbReference>
<reference evidence="4 5" key="1">
    <citation type="submission" date="2015-05" db="EMBL/GenBank/DDBJ databases">
        <title>Complete genome sequence of a sulfur-oxidizing gammaproteobacterium strain HA5.</title>
        <authorList>
            <person name="Miura A."/>
            <person name="Kojima H."/>
            <person name="Fukui M."/>
        </authorList>
    </citation>
    <scope>NUCLEOTIDE SEQUENCE [LARGE SCALE GENOMIC DNA]</scope>
    <source>
        <strain evidence="4 5">HA5</strain>
    </source>
</reference>
<evidence type="ECO:0000256" key="2">
    <source>
        <dbReference type="PROSITE-ProRule" id="PRU00703"/>
    </source>
</evidence>
<gene>
    <name evidence="4" type="ORF">SCL_0690</name>
</gene>
<keyword evidence="4" id="KW-0418">Kinase</keyword>
<dbReference type="PANTHER" id="PTHR43080:SF2">
    <property type="entry name" value="CBS DOMAIN-CONTAINING PROTEIN"/>
    <property type="match status" value="1"/>
</dbReference>
<feature type="domain" description="CBS" evidence="3">
    <location>
        <begin position="76"/>
        <end position="133"/>
    </location>
</feature>
<dbReference type="Proteomes" id="UP000243180">
    <property type="component" value="Chromosome"/>
</dbReference>
<dbReference type="Gene3D" id="3.10.580.10">
    <property type="entry name" value="CBS-domain"/>
    <property type="match status" value="1"/>
</dbReference>